<feature type="transmembrane region" description="Helical" evidence="2">
    <location>
        <begin position="117"/>
        <end position="138"/>
    </location>
</feature>
<accession>A0AAD1XEN3</accession>
<feature type="transmembrane region" description="Helical" evidence="2">
    <location>
        <begin position="87"/>
        <end position="105"/>
    </location>
</feature>
<feature type="domain" description="EamA" evidence="3">
    <location>
        <begin position="178"/>
        <end position="325"/>
    </location>
</feature>
<keyword evidence="2" id="KW-0812">Transmembrane</keyword>
<proteinExistence type="predicted"/>
<organism evidence="4 5">
    <name type="scientific">Euplotes crassus</name>
    <dbReference type="NCBI Taxonomy" id="5936"/>
    <lineage>
        <taxon>Eukaryota</taxon>
        <taxon>Sar</taxon>
        <taxon>Alveolata</taxon>
        <taxon>Ciliophora</taxon>
        <taxon>Intramacronucleata</taxon>
        <taxon>Spirotrichea</taxon>
        <taxon>Hypotrichia</taxon>
        <taxon>Euplotida</taxon>
        <taxon>Euplotidae</taxon>
        <taxon>Moneuplotes</taxon>
    </lineage>
</organism>
<feature type="transmembrane region" description="Helical" evidence="2">
    <location>
        <begin position="55"/>
        <end position="75"/>
    </location>
</feature>
<dbReference type="Proteomes" id="UP001295684">
    <property type="component" value="Unassembled WGS sequence"/>
</dbReference>
<dbReference type="PANTHER" id="PTHR22911">
    <property type="entry name" value="ACYL-MALONYL CONDENSING ENZYME-RELATED"/>
    <property type="match status" value="1"/>
</dbReference>
<keyword evidence="2" id="KW-1133">Transmembrane helix</keyword>
<gene>
    <name evidence="4" type="ORF">ECRASSUSDP1_LOCUS9734</name>
</gene>
<evidence type="ECO:0000256" key="1">
    <source>
        <dbReference type="SAM" id="MobiDB-lite"/>
    </source>
</evidence>
<sequence length="371" mass="40936">MRSFETSQLEQEQTGTKQDKNMVVGTILTVVALLAGSAIIPLVDEYKGVPFVLRTLWRCQLLVIYCLPIGAYFCYINRADIDLSKVFTMETLLEFLCSAFLWTTGSSLLLHSSDYTLVSHTSILVNLGGICIVCFNIIRGTPVHKLEIIGTIFVIISVVICINDSSSSKTNDQTNIVLGDIIGLICSPIFGLYFVVSARLLKKLPSICIVEVSFTIQFFITSAFYICFYDIKDFYSFDIQYGILGWASSEYLLYSLTAIGIITGVFGIGGYVFTLNYFPPHIVGTIYLLEPVVGQILGIILGQDNMPGIFTYVGTFGIMAGLALSIKGDLMKAPKASELQDKDSEKNLSMMHTPSKESIDSENSSLEMMLK</sequence>
<feature type="transmembrane region" description="Helical" evidence="2">
    <location>
        <begin position="285"/>
        <end position="303"/>
    </location>
</feature>
<name>A0AAD1XEN3_EUPCR</name>
<dbReference type="AlphaFoldDB" id="A0AAD1XEN3"/>
<dbReference type="InterPro" id="IPR000620">
    <property type="entry name" value="EamA_dom"/>
</dbReference>
<feature type="transmembrane region" description="Helical" evidence="2">
    <location>
        <begin position="208"/>
        <end position="231"/>
    </location>
</feature>
<feature type="region of interest" description="Disordered" evidence="1">
    <location>
        <begin position="343"/>
        <end position="371"/>
    </location>
</feature>
<feature type="compositionally biased region" description="Polar residues" evidence="1">
    <location>
        <begin position="361"/>
        <end position="371"/>
    </location>
</feature>
<feature type="transmembrane region" description="Helical" evidence="2">
    <location>
        <begin position="145"/>
        <end position="165"/>
    </location>
</feature>
<feature type="transmembrane region" description="Helical" evidence="2">
    <location>
        <begin position="309"/>
        <end position="326"/>
    </location>
</feature>
<dbReference type="PANTHER" id="PTHR22911:SF76">
    <property type="entry name" value="EAMA DOMAIN-CONTAINING PROTEIN"/>
    <property type="match status" value="1"/>
</dbReference>
<dbReference type="Pfam" id="PF00892">
    <property type="entry name" value="EamA"/>
    <property type="match status" value="1"/>
</dbReference>
<dbReference type="EMBL" id="CAMPGE010009575">
    <property type="protein sequence ID" value="CAI2368442.1"/>
    <property type="molecule type" value="Genomic_DNA"/>
</dbReference>
<comment type="caution">
    <text evidence="4">The sequence shown here is derived from an EMBL/GenBank/DDBJ whole genome shotgun (WGS) entry which is preliminary data.</text>
</comment>
<evidence type="ECO:0000313" key="4">
    <source>
        <dbReference type="EMBL" id="CAI2368442.1"/>
    </source>
</evidence>
<feature type="transmembrane region" description="Helical" evidence="2">
    <location>
        <begin position="21"/>
        <end position="43"/>
    </location>
</feature>
<evidence type="ECO:0000313" key="5">
    <source>
        <dbReference type="Proteomes" id="UP001295684"/>
    </source>
</evidence>
<protein>
    <recommendedName>
        <fullName evidence="3">EamA domain-containing protein</fullName>
    </recommendedName>
</protein>
<reference evidence="4" key="1">
    <citation type="submission" date="2023-07" db="EMBL/GenBank/DDBJ databases">
        <authorList>
            <consortium name="AG Swart"/>
            <person name="Singh M."/>
            <person name="Singh A."/>
            <person name="Seah K."/>
            <person name="Emmerich C."/>
        </authorList>
    </citation>
    <scope>NUCLEOTIDE SEQUENCE</scope>
    <source>
        <strain evidence="4">DP1</strain>
    </source>
</reference>
<evidence type="ECO:0000256" key="2">
    <source>
        <dbReference type="SAM" id="Phobius"/>
    </source>
</evidence>
<evidence type="ECO:0000259" key="3">
    <source>
        <dbReference type="Pfam" id="PF00892"/>
    </source>
</evidence>
<dbReference type="GO" id="GO:0016020">
    <property type="term" value="C:membrane"/>
    <property type="evidence" value="ECO:0007669"/>
    <property type="project" value="InterPro"/>
</dbReference>
<keyword evidence="5" id="KW-1185">Reference proteome</keyword>
<keyword evidence="2" id="KW-0472">Membrane</keyword>
<feature type="transmembrane region" description="Helical" evidence="2">
    <location>
        <begin position="177"/>
        <end position="196"/>
    </location>
</feature>
<feature type="transmembrane region" description="Helical" evidence="2">
    <location>
        <begin position="251"/>
        <end position="273"/>
    </location>
</feature>